<evidence type="ECO:0000256" key="1">
    <source>
        <dbReference type="SAM" id="MobiDB-lite"/>
    </source>
</evidence>
<dbReference type="Pfam" id="PF00535">
    <property type="entry name" value="Glycos_transf_2"/>
    <property type="match status" value="1"/>
</dbReference>
<evidence type="ECO:0000313" key="4">
    <source>
        <dbReference type="Proteomes" id="UP000004221"/>
    </source>
</evidence>
<dbReference type="InterPro" id="IPR001173">
    <property type="entry name" value="Glyco_trans_2-like"/>
</dbReference>
<dbReference type="PANTHER" id="PTHR43685:SF14">
    <property type="entry name" value="GLYCOSYLTRANSFERASE 2-LIKE DOMAIN-CONTAINING PROTEIN"/>
    <property type="match status" value="1"/>
</dbReference>
<comment type="caution">
    <text evidence="3">The sequence shown here is derived from an EMBL/GenBank/DDBJ whole genome shotgun (WGS) entry which is preliminary data.</text>
</comment>
<gene>
    <name evidence="3" type="ORF">NITHO_1970004</name>
</gene>
<dbReference type="InterPro" id="IPR029044">
    <property type="entry name" value="Nucleotide-diphossugar_trans"/>
</dbReference>
<protein>
    <submittedName>
        <fullName evidence="3">Glycosyl transferase family 2</fullName>
    </submittedName>
</protein>
<dbReference type="SUPFAM" id="SSF53448">
    <property type="entry name" value="Nucleotide-diphospho-sugar transferases"/>
    <property type="match status" value="1"/>
</dbReference>
<dbReference type="InterPro" id="IPR050834">
    <property type="entry name" value="Glycosyltransf_2"/>
</dbReference>
<dbReference type="CDD" id="cd00761">
    <property type="entry name" value="Glyco_tranf_GTA_type"/>
    <property type="match status" value="1"/>
</dbReference>
<dbReference type="GO" id="GO:0016740">
    <property type="term" value="F:transferase activity"/>
    <property type="evidence" value="ECO:0007669"/>
    <property type="project" value="UniProtKB-KW"/>
</dbReference>
<evidence type="ECO:0000313" key="3">
    <source>
        <dbReference type="EMBL" id="CCF83160.1"/>
    </source>
</evidence>
<sequence length="367" mass="41810">MVAPSMSSRMASGLEQHSAASDHTLEQPVRRGGVSVVICCHNSGRRLPAVLAHLAAQQVPDDLPWEVLVIDNASTDDTAAVARMTWPAHIHVPVRVVPEPKLGLIHARHRGFAEAMYEFVSFIDDDNRVAPDWIKIAAEVMQTHPEVGACGGLSEAVFETNPPPWFDRYQEFYAVGPQGEPGDITWTKGFLWGAGLTIRQSAWRQIVKRGFCSTLTGRQGARLSTGEDVEISFALRRAGWRLWFEPRLRLQHFLPQRRLQWTYLRSLNRANGAATVSYDPYTLSSKRNSYIFEARRSGHWRWQALATARDLALNPRRWLRLAFQNEEGDPAVLWIDWRIGRLLELLQRRGQYDRSVRNLLEAQWSIQ</sequence>
<reference evidence="3 4" key="1">
    <citation type="journal article" date="2012" name="ISME J.">
        <title>Nitrification expanded: discovery, physiology and genomics of a nitrite-oxidizing bacterium from the phylum Chloroflexi.</title>
        <authorList>
            <person name="Sorokin D.Y."/>
            <person name="Lucker S."/>
            <person name="Vejmelkova D."/>
            <person name="Kostrikina N.A."/>
            <person name="Kleerebezem R."/>
            <person name="Rijpstra W.I."/>
            <person name="Damste J.S."/>
            <person name="Le Paslier D."/>
            <person name="Muyzer G."/>
            <person name="Wagner M."/>
            <person name="van Loosdrecht M.C."/>
            <person name="Daims H."/>
        </authorList>
    </citation>
    <scope>NUCLEOTIDE SEQUENCE [LARGE SCALE GENOMIC DNA]</scope>
    <source>
        <strain evidence="4">none</strain>
    </source>
</reference>
<dbReference type="Proteomes" id="UP000004221">
    <property type="component" value="Unassembled WGS sequence"/>
</dbReference>
<keyword evidence="4" id="KW-1185">Reference proteome</keyword>
<dbReference type="PANTHER" id="PTHR43685">
    <property type="entry name" value="GLYCOSYLTRANSFERASE"/>
    <property type="match status" value="1"/>
</dbReference>
<feature type="region of interest" description="Disordered" evidence="1">
    <location>
        <begin position="1"/>
        <end position="26"/>
    </location>
</feature>
<dbReference type="EMBL" id="CAGS01000109">
    <property type="protein sequence ID" value="CCF83160.1"/>
    <property type="molecule type" value="Genomic_DNA"/>
</dbReference>
<accession>I4EEP8</accession>
<evidence type="ECO:0000259" key="2">
    <source>
        <dbReference type="Pfam" id="PF00535"/>
    </source>
</evidence>
<organism evidence="3 4">
    <name type="scientific">Nitrolancea hollandica Lb</name>
    <dbReference type="NCBI Taxonomy" id="1129897"/>
    <lineage>
        <taxon>Bacteria</taxon>
        <taxon>Pseudomonadati</taxon>
        <taxon>Thermomicrobiota</taxon>
        <taxon>Thermomicrobia</taxon>
        <taxon>Sphaerobacterales</taxon>
        <taxon>Sphaerobacterineae</taxon>
        <taxon>Sphaerobacteraceae</taxon>
        <taxon>Nitrolancea</taxon>
    </lineage>
</organism>
<proteinExistence type="predicted"/>
<dbReference type="Gene3D" id="3.90.550.10">
    <property type="entry name" value="Spore Coat Polysaccharide Biosynthesis Protein SpsA, Chain A"/>
    <property type="match status" value="1"/>
</dbReference>
<keyword evidence="3" id="KW-0808">Transferase</keyword>
<feature type="domain" description="Glycosyltransferase 2-like" evidence="2">
    <location>
        <begin position="35"/>
        <end position="202"/>
    </location>
</feature>
<dbReference type="AlphaFoldDB" id="I4EEP8"/>
<feature type="compositionally biased region" description="Polar residues" evidence="1">
    <location>
        <begin position="1"/>
        <end position="10"/>
    </location>
</feature>
<name>I4EEP8_9BACT</name>